<dbReference type="InterPro" id="IPR032675">
    <property type="entry name" value="LRR_dom_sf"/>
</dbReference>
<comment type="caution">
    <text evidence="2">The sequence shown here is derived from an EMBL/GenBank/DDBJ whole genome shotgun (WGS) entry which is preliminary data.</text>
</comment>
<feature type="domain" description="R13L1/DRL21-like LRR repeat region" evidence="1">
    <location>
        <begin position="323"/>
        <end position="443"/>
    </location>
</feature>
<name>A0A3L6GCX4_MAIZE</name>
<reference evidence="2 3" key="1">
    <citation type="journal article" date="2018" name="Nat. Genet.">
        <title>Extensive intraspecific gene order and gene structural variations between Mo17 and other maize genomes.</title>
        <authorList>
            <person name="Sun S."/>
            <person name="Zhou Y."/>
            <person name="Chen J."/>
            <person name="Shi J."/>
            <person name="Zhao H."/>
            <person name="Zhao H."/>
            <person name="Song W."/>
            <person name="Zhang M."/>
            <person name="Cui Y."/>
            <person name="Dong X."/>
            <person name="Liu H."/>
            <person name="Ma X."/>
            <person name="Jiao Y."/>
            <person name="Wang B."/>
            <person name="Wei X."/>
            <person name="Stein J.C."/>
            <person name="Glaubitz J.C."/>
            <person name="Lu F."/>
            <person name="Yu G."/>
            <person name="Liang C."/>
            <person name="Fengler K."/>
            <person name="Li B."/>
            <person name="Rafalski A."/>
            <person name="Schnable P.S."/>
            <person name="Ware D.H."/>
            <person name="Buckler E.S."/>
            <person name="Lai J."/>
        </authorList>
    </citation>
    <scope>NUCLEOTIDE SEQUENCE [LARGE SCALE GENOMIC DNA]</scope>
    <source>
        <strain evidence="3">cv. Missouri 17</strain>
        <tissue evidence="2">Seedling</tissue>
    </source>
</reference>
<proteinExistence type="predicted"/>
<gene>
    <name evidence="2" type="primary">At3g14460_5</name>
    <name evidence="2" type="ORF">Zm00014a_033939</name>
</gene>
<evidence type="ECO:0000259" key="1">
    <source>
        <dbReference type="Pfam" id="PF25019"/>
    </source>
</evidence>
<organism evidence="2 3">
    <name type="scientific">Zea mays</name>
    <name type="common">Maize</name>
    <dbReference type="NCBI Taxonomy" id="4577"/>
    <lineage>
        <taxon>Eukaryota</taxon>
        <taxon>Viridiplantae</taxon>
        <taxon>Streptophyta</taxon>
        <taxon>Embryophyta</taxon>
        <taxon>Tracheophyta</taxon>
        <taxon>Spermatophyta</taxon>
        <taxon>Magnoliopsida</taxon>
        <taxon>Liliopsida</taxon>
        <taxon>Poales</taxon>
        <taxon>Poaceae</taxon>
        <taxon>PACMAD clade</taxon>
        <taxon>Panicoideae</taxon>
        <taxon>Andropogonodae</taxon>
        <taxon>Andropogoneae</taxon>
        <taxon>Tripsacinae</taxon>
        <taxon>Zea</taxon>
    </lineage>
</organism>
<dbReference type="InterPro" id="IPR056789">
    <property type="entry name" value="LRR_R13L1-DRL21"/>
</dbReference>
<protein>
    <submittedName>
        <fullName evidence="2">Putative disease resistance protein</fullName>
    </submittedName>
</protein>
<accession>A0A3L6GCX4</accession>
<dbReference type="Pfam" id="PF25019">
    <property type="entry name" value="LRR_R13L1-DRL21"/>
    <property type="match status" value="1"/>
</dbReference>
<sequence length="707" mass="79660">MTLMMDDDISKHLQIIESGLEEREDKVWMKENIIKAWLFCHEQRIRFIYGRTMEMPLVLPSGLCKLSLSSCSITDEALAICLGGLTSLRNLKLEYNMALTTLPSEKESLTVSSSVLLNHMLMAEGFTVPLNLVLLYCKEPSVSFEEPANLSSVKCLNFLVCEMESLPRNLKSLSTLESLSIGCCPNIASLPDLPSSLQRIRISDCPVLKKNCQEPDGKSWSKFRTFAGSTSTNTKLASLDLPLEINEKLQAPGNSFFLNHNSTSLSKFAALLEYFAVAWSWHLLQVIFLMACYGTKENCVYCLCHFTAAASCQNLLKKQGYELRQLKDLNELGGSLRVENLENVIGKDEAVESKLYLKSRLKELALEWSSENILHLDVLEGLRPPPQLSKLTIKGYRSDTYPGWLLERSYFENLESFELTNCSLLEGLPPDTELLRNCSRLRINFVPNLKELSNLPAGLTDLSINWCPLVMFITNNELGQHDLRENIIMKADDLTSKLALMWEVDSGKEARRVLWIDYSSLKQLMTLMMDDDISKHLQIIGSGLMEREDKVWMKENIIKAWLFCHEQRIRFIYGRTMEMPLVLPSGLCELSLSSCSITDEALAICLGGLTSLRNLRLEHNMALTTLPSEKVFEHLTKLDSLVVRGCLCLKSLGGLRAAPSLSCFDCWDCPSLELARGAELMPLNLAGDLYIRGCILAADSFINSFFR</sequence>
<dbReference type="AlphaFoldDB" id="A0A3L6GCX4"/>
<dbReference type="PANTHER" id="PTHR47186:SF3">
    <property type="entry name" value="OS09G0267800 PROTEIN"/>
    <property type="match status" value="1"/>
</dbReference>
<dbReference type="PANTHER" id="PTHR47186">
    <property type="entry name" value="LEUCINE-RICH REPEAT-CONTAINING PROTEIN 57"/>
    <property type="match status" value="1"/>
</dbReference>
<dbReference type="Gene3D" id="3.80.10.10">
    <property type="entry name" value="Ribonuclease Inhibitor"/>
    <property type="match status" value="3"/>
</dbReference>
<evidence type="ECO:0000313" key="3">
    <source>
        <dbReference type="Proteomes" id="UP000251960"/>
    </source>
</evidence>
<dbReference type="SUPFAM" id="SSF52058">
    <property type="entry name" value="L domain-like"/>
    <property type="match status" value="2"/>
</dbReference>
<dbReference type="EMBL" id="NCVQ01000002">
    <property type="protein sequence ID" value="PWZ46371.1"/>
    <property type="molecule type" value="Genomic_DNA"/>
</dbReference>
<evidence type="ECO:0000313" key="2">
    <source>
        <dbReference type="EMBL" id="PWZ46371.1"/>
    </source>
</evidence>
<dbReference type="Proteomes" id="UP000251960">
    <property type="component" value="Chromosome 10"/>
</dbReference>
<dbReference type="ExpressionAtlas" id="A0A3L6GCX4">
    <property type="expression patterns" value="baseline and differential"/>
</dbReference>